<comment type="catalytic activity">
    <reaction evidence="5">
        <text>guanosine(9) in tRNA + S-adenosyl-L-methionine = N(1)-methylguanosine(9) in tRNA + S-adenosyl-L-homocysteine + H(+)</text>
        <dbReference type="Rhea" id="RHEA:43156"/>
        <dbReference type="Rhea" id="RHEA-COMP:10367"/>
        <dbReference type="Rhea" id="RHEA-COMP:10368"/>
        <dbReference type="ChEBI" id="CHEBI:15378"/>
        <dbReference type="ChEBI" id="CHEBI:57856"/>
        <dbReference type="ChEBI" id="CHEBI:59789"/>
        <dbReference type="ChEBI" id="CHEBI:73542"/>
        <dbReference type="ChEBI" id="CHEBI:74269"/>
        <dbReference type="EC" id="2.1.1.221"/>
    </reaction>
</comment>
<dbReference type="PANTHER" id="PTHR13563">
    <property type="entry name" value="TRNA (GUANINE-9-) METHYLTRANSFERASE"/>
    <property type="match status" value="1"/>
</dbReference>
<dbReference type="PIRSF" id="PIRSF016323">
    <property type="entry name" value="tRNA_m1G_mtfrase_met"/>
    <property type="match status" value="1"/>
</dbReference>
<dbReference type="GO" id="GO:0002939">
    <property type="term" value="P:tRNA N1-guanine methylation"/>
    <property type="evidence" value="ECO:0007669"/>
    <property type="project" value="TreeGrafter"/>
</dbReference>
<feature type="domain" description="SAM-dependent MTase TRM10-type" evidence="8">
    <location>
        <begin position="91"/>
        <end position="285"/>
    </location>
</feature>
<keyword evidence="4" id="KW-0949">S-adenosyl-L-methionine</keyword>
<evidence type="ECO:0000256" key="3">
    <source>
        <dbReference type="ARBA" id="ARBA00022679"/>
    </source>
</evidence>
<dbReference type="Gene3D" id="3.40.1280.30">
    <property type="match status" value="1"/>
</dbReference>
<dbReference type="GO" id="GO:0000049">
    <property type="term" value="F:tRNA binding"/>
    <property type="evidence" value="ECO:0007669"/>
    <property type="project" value="TreeGrafter"/>
</dbReference>
<protein>
    <recommendedName>
        <fullName evidence="1">tRNA (guanine(9)-N(1))-methyltransferase</fullName>
        <ecNumber evidence="1">2.1.1.221</ecNumber>
    </recommendedName>
</protein>
<dbReference type="EC" id="2.1.1.221" evidence="1"/>
<dbReference type="PROSITE" id="PS51675">
    <property type="entry name" value="SAM_MT_TRM10"/>
    <property type="match status" value="1"/>
</dbReference>
<gene>
    <name evidence="10" type="primary">LOC103523606</name>
    <name evidence="11" type="synonym">LOC103523607</name>
    <name evidence="12" type="synonym">LOC103523751</name>
</gene>
<feature type="region of interest" description="Disordered" evidence="7">
    <location>
        <begin position="1"/>
        <end position="53"/>
    </location>
</feature>
<evidence type="ECO:0000256" key="2">
    <source>
        <dbReference type="ARBA" id="ARBA00022603"/>
    </source>
</evidence>
<dbReference type="RefSeq" id="XP_008486860.1">
    <property type="nucleotide sequence ID" value="XM_008488638.2"/>
</dbReference>
<evidence type="ECO:0000313" key="9">
    <source>
        <dbReference type="Proteomes" id="UP000079169"/>
    </source>
</evidence>
<feature type="compositionally biased region" description="Basic and acidic residues" evidence="7">
    <location>
        <begin position="303"/>
        <end position="331"/>
    </location>
</feature>
<evidence type="ECO:0000256" key="4">
    <source>
        <dbReference type="ARBA" id="ARBA00022691"/>
    </source>
</evidence>
<dbReference type="GeneID" id="103523751"/>
<keyword evidence="2 10" id="KW-0489">Methyltransferase</keyword>
<dbReference type="KEGG" id="dci:103523751"/>
<dbReference type="OMA" id="VKYVMAI"/>
<evidence type="ECO:0000256" key="1">
    <source>
        <dbReference type="ARBA" id="ARBA00012797"/>
    </source>
</evidence>
<dbReference type="Proteomes" id="UP000079169">
    <property type="component" value="Unplaced"/>
</dbReference>
<evidence type="ECO:0000313" key="10">
    <source>
        <dbReference type="RefSeq" id="XP_008486859.1"/>
    </source>
</evidence>
<dbReference type="PaxDb" id="121845-A0A1S3DRU2"/>
<organism evidence="9 10">
    <name type="scientific">Diaphorina citri</name>
    <name type="common">Asian citrus psyllid</name>
    <dbReference type="NCBI Taxonomy" id="121845"/>
    <lineage>
        <taxon>Eukaryota</taxon>
        <taxon>Metazoa</taxon>
        <taxon>Ecdysozoa</taxon>
        <taxon>Arthropoda</taxon>
        <taxon>Hexapoda</taxon>
        <taxon>Insecta</taxon>
        <taxon>Pterygota</taxon>
        <taxon>Neoptera</taxon>
        <taxon>Paraneoptera</taxon>
        <taxon>Hemiptera</taxon>
        <taxon>Sternorrhyncha</taxon>
        <taxon>Psylloidea</taxon>
        <taxon>Psyllidae</taxon>
        <taxon>Diaphorininae</taxon>
        <taxon>Diaphorina</taxon>
    </lineage>
</organism>
<evidence type="ECO:0000259" key="8">
    <source>
        <dbReference type="PROSITE" id="PS51675"/>
    </source>
</evidence>
<keyword evidence="9" id="KW-1185">Reference proteome</keyword>
<feature type="active site" description="Proton acceptor" evidence="6">
    <location>
        <position position="215"/>
    </location>
</feature>
<dbReference type="FunFam" id="3.40.1280.30:FF:000001">
    <property type="entry name" value="tRNA methyltransferase 10 homolog A"/>
    <property type="match status" value="1"/>
</dbReference>
<feature type="compositionally biased region" description="Polar residues" evidence="7">
    <location>
        <begin position="1"/>
        <end position="13"/>
    </location>
</feature>
<dbReference type="RefSeq" id="XP_008487022.1">
    <property type="nucleotide sequence ID" value="XM_008488800.3"/>
</dbReference>
<dbReference type="CDD" id="cd18101">
    <property type="entry name" value="Trm10euk_A"/>
    <property type="match status" value="1"/>
</dbReference>
<proteinExistence type="predicted"/>
<evidence type="ECO:0000313" key="12">
    <source>
        <dbReference type="RefSeq" id="XP_008487022.1"/>
    </source>
</evidence>
<dbReference type="InterPro" id="IPR038459">
    <property type="entry name" value="MT_TRM10-typ_sf"/>
</dbReference>
<name>A0A1S3DRU2_DIACI</name>
<evidence type="ECO:0000256" key="5">
    <source>
        <dbReference type="ARBA" id="ARBA00048434"/>
    </source>
</evidence>
<dbReference type="GO" id="GO:0052905">
    <property type="term" value="F:tRNA (guanosine(9)-N1)-methyltransferase activity"/>
    <property type="evidence" value="ECO:0007669"/>
    <property type="project" value="UniProtKB-EC"/>
</dbReference>
<evidence type="ECO:0000313" key="11">
    <source>
        <dbReference type="RefSeq" id="XP_008486860.1"/>
    </source>
</evidence>
<feature type="region of interest" description="Disordered" evidence="7">
    <location>
        <begin position="283"/>
        <end position="331"/>
    </location>
</feature>
<dbReference type="RefSeq" id="XP_008486859.1">
    <property type="nucleotide sequence ID" value="XM_008488637.2"/>
</dbReference>
<dbReference type="STRING" id="121845.A0A1S3DRU2"/>
<dbReference type="GeneID" id="103523606"/>
<dbReference type="InterPro" id="IPR016653">
    <property type="entry name" value="TRM10/TRM10A"/>
</dbReference>
<evidence type="ECO:0000256" key="7">
    <source>
        <dbReference type="SAM" id="MobiDB-lite"/>
    </source>
</evidence>
<dbReference type="AlphaFoldDB" id="A0A1S3DRU2"/>
<reference evidence="10 11" key="1">
    <citation type="submission" date="2025-04" db="UniProtKB">
        <authorList>
            <consortium name="RefSeq"/>
        </authorList>
    </citation>
    <scope>IDENTIFICATION</scope>
</reference>
<keyword evidence="3" id="KW-0808">Transferase</keyword>
<dbReference type="InterPro" id="IPR028564">
    <property type="entry name" value="MT_TRM10-typ"/>
</dbReference>
<feature type="compositionally biased region" description="Acidic residues" evidence="7">
    <location>
        <begin position="292"/>
        <end position="302"/>
    </location>
</feature>
<dbReference type="InterPro" id="IPR007356">
    <property type="entry name" value="tRNA_m1G_MeTrfase_euk"/>
</dbReference>
<dbReference type="KEGG" id="dci:103523606"/>
<dbReference type="GeneID" id="103523607"/>
<dbReference type="GO" id="GO:0005654">
    <property type="term" value="C:nucleoplasm"/>
    <property type="evidence" value="ECO:0007669"/>
    <property type="project" value="TreeGrafter"/>
</dbReference>
<accession>A0A1S3DRU2</accession>
<evidence type="ECO:0000256" key="6">
    <source>
        <dbReference type="PIRSR" id="PIRSR016323-1"/>
    </source>
</evidence>
<sequence>MPEGQDLSNNLEANSIEAIQDDPEPKIEKNVPENEPCDTNTAEPPLSKRAMKRKLKHEKWLKWKPIKRAKEREKLKQKKQYAREHNIPLGPSRKALKLVKMETSPNKLRVCIDFSFDHLMTQKDICKCVKQFNWCYSLNRRAQHPLQFYVSSFKDKCKQEIARYNGYEHWDVHIHEQAYLDLFKKEDLVYLTSDSDNIIEELDQSKVYIIGGLVDHNQHKLLTLNKAREENIAHGKLPIDTYLNMKTRQVLAVNHVFQILLAISSDKKSWKDALLETLPERKNAAAKNTGSEDAESCGEEEFEIKTGGEKSGNERCEAESCDRSEHEKKVQDSTCEKKLLECDNKT</sequence>
<dbReference type="PANTHER" id="PTHR13563:SF13">
    <property type="entry name" value="TRNA METHYLTRANSFERASE 10 HOMOLOG A"/>
    <property type="match status" value="1"/>
</dbReference>
<dbReference type="KEGG" id="dci:103523607"/>
<feature type="compositionally biased region" description="Basic and acidic residues" evidence="7">
    <location>
        <begin position="23"/>
        <end position="32"/>
    </location>
</feature>